<accession>A0ABV8CKP2</accession>
<protein>
    <submittedName>
        <fullName evidence="6">ABC transporter substrate-binding protein</fullName>
    </submittedName>
</protein>
<dbReference type="PANTHER" id="PTHR30290:SF10">
    <property type="entry name" value="PERIPLASMIC OLIGOPEPTIDE-BINDING PROTEIN-RELATED"/>
    <property type="match status" value="1"/>
</dbReference>
<dbReference type="Gene3D" id="3.10.105.10">
    <property type="entry name" value="Dipeptide-binding Protein, Domain 3"/>
    <property type="match status" value="1"/>
</dbReference>
<dbReference type="EMBL" id="JBHSAF010000001">
    <property type="protein sequence ID" value="MFC3912469.1"/>
    <property type="molecule type" value="Genomic_DNA"/>
</dbReference>
<dbReference type="Pfam" id="PF00496">
    <property type="entry name" value="SBP_bac_5"/>
    <property type="match status" value="1"/>
</dbReference>
<comment type="subcellular location">
    <subcellularLocation>
        <location evidence="1">Cell envelope</location>
    </subcellularLocation>
</comment>
<organism evidence="6 7">
    <name type="scientific">Pseudaeromonas sharmana</name>
    <dbReference type="NCBI Taxonomy" id="328412"/>
    <lineage>
        <taxon>Bacteria</taxon>
        <taxon>Pseudomonadati</taxon>
        <taxon>Pseudomonadota</taxon>
        <taxon>Gammaproteobacteria</taxon>
        <taxon>Aeromonadales</taxon>
        <taxon>Aeromonadaceae</taxon>
        <taxon>Pseudaeromonas</taxon>
    </lineage>
</organism>
<evidence type="ECO:0000313" key="6">
    <source>
        <dbReference type="EMBL" id="MFC3912469.1"/>
    </source>
</evidence>
<evidence type="ECO:0000256" key="1">
    <source>
        <dbReference type="ARBA" id="ARBA00004196"/>
    </source>
</evidence>
<reference evidence="7" key="1">
    <citation type="journal article" date="2019" name="Int. J. Syst. Evol. Microbiol.">
        <title>The Global Catalogue of Microorganisms (GCM) 10K type strain sequencing project: providing services to taxonomists for standard genome sequencing and annotation.</title>
        <authorList>
            <consortium name="The Broad Institute Genomics Platform"/>
            <consortium name="The Broad Institute Genome Sequencing Center for Infectious Disease"/>
            <person name="Wu L."/>
            <person name="Ma J."/>
        </authorList>
    </citation>
    <scope>NUCLEOTIDE SEQUENCE [LARGE SCALE GENOMIC DNA]</scope>
    <source>
        <strain evidence="7">CCUG 54939</strain>
    </source>
</reference>
<dbReference type="SUPFAM" id="SSF53850">
    <property type="entry name" value="Periplasmic binding protein-like II"/>
    <property type="match status" value="1"/>
</dbReference>
<dbReference type="PIRSF" id="PIRSF002741">
    <property type="entry name" value="MppA"/>
    <property type="match status" value="1"/>
</dbReference>
<proteinExistence type="inferred from homology"/>
<dbReference type="InterPro" id="IPR023765">
    <property type="entry name" value="SBP_5_CS"/>
</dbReference>
<evidence type="ECO:0000256" key="3">
    <source>
        <dbReference type="ARBA" id="ARBA00022448"/>
    </source>
</evidence>
<dbReference type="PROSITE" id="PS01040">
    <property type="entry name" value="SBP_BACTERIAL_5"/>
    <property type="match status" value="1"/>
</dbReference>
<evidence type="ECO:0000259" key="5">
    <source>
        <dbReference type="Pfam" id="PF00496"/>
    </source>
</evidence>
<dbReference type="PANTHER" id="PTHR30290">
    <property type="entry name" value="PERIPLASMIC BINDING COMPONENT OF ABC TRANSPORTER"/>
    <property type="match status" value="1"/>
</dbReference>
<dbReference type="InterPro" id="IPR030678">
    <property type="entry name" value="Peptide/Ni-bd"/>
</dbReference>
<feature type="domain" description="Solute-binding protein family 5" evidence="5">
    <location>
        <begin position="99"/>
        <end position="479"/>
    </location>
</feature>
<keyword evidence="7" id="KW-1185">Reference proteome</keyword>
<evidence type="ECO:0000256" key="4">
    <source>
        <dbReference type="ARBA" id="ARBA00022729"/>
    </source>
</evidence>
<dbReference type="Gene3D" id="3.40.190.10">
    <property type="entry name" value="Periplasmic binding protein-like II"/>
    <property type="match status" value="1"/>
</dbReference>
<dbReference type="InterPro" id="IPR039424">
    <property type="entry name" value="SBP_5"/>
</dbReference>
<name>A0ABV8CKP2_9GAMM</name>
<gene>
    <name evidence="6" type="ORF">ACFOSS_03175</name>
</gene>
<keyword evidence="3" id="KW-0813">Transport</keyword>
<dbReference type="Gene3D" id="3.90.76.10">
    <property type="entry name" value="Dipeptide-binding Protein, Domain 1"/>
    <property type="match status" value="1"/>
</dbReference>
<dbReference type="InterPro" id="IPR000914">
    <property type="entry name" value="SBP_5_dom"/>
</dbReference>
<comment type="caution">
    <text evidence="6">The sequence shown here is derived from an EMBL/GenBank/DDBJ whole genome shotgun (WGS) entry which is preliminary data.</text>
</comment>
<dbReference type="RefSeq" id="WP_377150576.1">
    <property type="nucleotide sequence ID" value="NZ_JBHSAF010000001.1"/>
</dbReference>
<sequence>MTHNKKALALAVATSVLMWGCGQPQQAEEAKPAAPEVKKEAAAKPVSKADVKLAAVQELVKGNGAEPATLDPAKTEGTVESNIQRDLYEGLVTTGPNGEIRPAVAESWETKDNKVFVFHLRKDAKWSNGDPVTAGDFVYAFRRVVDPKTGSPYSWYLETPGIVNASNIINGKAKPEELGVKAIDDYTFEVTLEKPISYFVSMMAHTTVYPEPQKVIEKFGDKWTQPGNLVGNGAYTLKEWVVNEKIVLERNNKYWDDKNTTINKVTYLPIQSQNADMNRYLAGEVDMTYETPIEQFKRLQKERPDEVRVTGYVGTYYYEFNCKKKPFDDVRVRKALSYAIDRNVIAEAVMGQGQKPGYGLVPDFVDGFVPQVPAYAKLSQEQRNEEAKKLLAEAGFNDKNPLKFELLYNTSENHKKVAVAVAAMWKKTLGVDVALVNQEWKTYLETKSGGNFDVARAGWIADYNEASSMLDLKQTTHGNNDGKYSNAKYDELMAKSREVANAEERNKLYAEAEAILAEDMPLANIYQYVTARLVKPYVGGYPNNPLDNLYTKDMYIIAH</sequence>
<evidence type="ECO:0000256" key="2">
    <source>
        <dbReference type="ARBA" id="ARBA00005695"/>
    </source>
</evidence>
<dbReference type="Proteomes" id="UP001595692">
    <property type="component" value="Unassembled WGS sequence"/>
</dbReference>
<dbReference type="CDD" id="cd08504">
    <property type="entry name" value="PBP2_OppA"/>
    <property type="match status" value="1"/>
</dbReference>
<comment type="similarity">
    <text evidence="2">Belongs to the bacterial solute-binding protein 5 family.</text>
</comment>
<evidence type="ECO:0000313" key="7">
    <source>
        <dbReference type="Proteomes" id="UP001595692"/>
    </source>
</evidence>
<keyword evidence="4" id="KW-0732">Signal</keyword>